<feature type="transmembrane region" description="Helical" evidence="2">
    <location>
        <begin position="64"/>
        <end position="86"/>
    </location>
</feature>
<evidence type="ECO:0000259" key="3">
    <source>
        <dbReference type="Pfam" id="PF00689"/>
    </source>
</evidence>
<feature type="non-terminal residue" evidence="4">
    <location>
        <position position="123"/>
    </location>
</feature>
<feature type="region of interest" description="Disordered" evidence="1">
    <location>
        <begin position="95"/>
        <end position="123"/>
    </location>
</feature>
<feature type="domain" description="Cation-transporting P-type ATPase C-terminal" evidence="3">
    <location>
        <begin position="12"/>
        <end position="88"/>
    </location>
</feature>
<sequence>MAVFVATMIGFTILEPVHLLWINLITDCFPALALGMEPAEPGIMRRAPRSSKDGIFAGGMGIDVLFQGAVIACFTLLSYFIGEYFLDGRHRHRRRAPELGPRQRGRDDGLPHALDGRDVPLLQ</sequence>
<dbReference type="Gene3D" id="1.20.1110.10">
    <property type="entry name" value="Calcium-transporting ATPase, transmembrane domain"/>
    <property type="match status" value="1"/>
</dbReference>
<organism evidence="4">
    <name type="scientific">gut metagenome</name>
    <dbReference type="NCBI Taxonomy" id="749906"/>
    <lineage>
        <taxon>unclassified sequences</taxon>
        <taxon>metagenomes</taxon>
        <taxon>organismal metagenomes</taxon>
    </lineage>
</organism>
<name>J9F7T8_9ZZZZ</name>
<reference evidence="4" key="1">
    <citation type="journal article" date="2012" name="PLoS ONE">
        <title>Gene sets for utilization of primary and secondary nutrition supplies in the distal gut of endangered iberian lynx.</title>
        <authorList>
            <person name="Alcaide M."/>
            <person name="Messina E."/>
            <person name="Richter M."/>
            <person name="Bargiela R."/>
            <person name="Peplies J."/>
            <person name="Huws S.A."/>
            <person name="Newbold C.J."/>
            <person name="Golyshin P.N."/>
            <person name="Simon M.A."/>
            <person name="Lopez G."/>
            <person name="Yakimov M.M."/>
            <person name="Ferrer M."/>
        </authorList>
    </citation>
    <scope>NUCLEOTIDE SEQUENCE</scope>
</reference>
<dbReference type="EC" id="3.6.3.-" evidence="4"/>
<keyword evidence="4" id="KW-0378">Hydrolase</keyword>
<evidence type="ECO:0000256" key="1">
    <source>
        <dbReference type="SAM" id="MobiDB-lite"/>
    </source>
</evidence>
<evidence type="ECO:0000256" key="2">
    <source>
        <dbReference type="SAM" id="Phobius"/>
    </source>
</evidence>
<dbReference type="SUPFAM" id="SSF81665">
    <property type="entry name" value="Calcium ATPase, transmembrane domain M"/>
    <property type="match status" value="1"/>
</dbReference>
<dbReference type="GO" id="GO:0016787">
    <property type="term" value="F:hydrolase activity"/>
    <property type="evidence" value="ECO:0007669"/>
    <property type="project" value="UniProtKB-KW"/>
</dbReference>
<accession>J9F7T8</accession>
<protein>
    <submittedName>
        <fullName evidence="4">Membrane protein containing ATPase, P-type cation-transporter</fullName>
        <ecNumber evidence="4">3.6.3.-</ecNumber>
    </submittedName>
</protein>
<keyword evidence="2" id="KW-0812">Transmembrane</keyword>
<comment type="caution">
    <text evidence="4">The sequence shown here is derived from an EMBL/GenBank/DDBJ whole genome shotgun (WGS) entry which is preliminary data.</text>
</comment>
<gene>
    <name evidence="4" type="ORF">EVA_21375</name>
</gene>
<feature type="compositionally biased region" description="Basic and acidic residues" evidence="1">
    <location>
        <begin position="104"/>
        <end position="123"/>
    </location>
</feature>
<evidence type="ECO:0000313" key="4">
    <source>
        <dbReference type="EMBL" id="EJW90518.1"/>
    </source>
</evidence>
<dbReference type="EMBL" id="AMCI01008785">
    <property type="protein sequence ID" value="EJW90518.1"/>
    <property type="molecule type" value="Genomic_DNA"/>
</dbReference>
<keyword evidence="2" id="KW-0472">Membrane</keyword>
<proteinExistence type="predicted"/>
<dbReference type="InterPro" id="IPR006068">
    <property type="entry name" value="ATPase_P-typ_cation-transptr_C"/>
</dbReference>
<dbReference type="Pfam" id="PF00689">
    <property type="entry name" value="Cation_ATPase_C"/>
    <property type="match status" value="1"/>
</dbReference>
<dbReference type="InterPro" id="IPR023298">
    <property type="entry name" value="ATPase_P-typ_TM_dom_sf"/>
</dbReference>
<dbReference type="AlphaFoldDB" id="J9F7T8"/>
<keyword evidence="2" id="KW-1133">Transmembrane helix</keyword>